<feature type="transmembrane region" description="Helical" evidence="7">
    <location>
        <begin position="306"/>
        <end position="328"/>
    </location>
</feature>
<evidence type="ECO:0000256" key="5">
    <source>
        <dbReference type="ARBA" id="ARBA00022989"/>
    </source>
</evidence>
<comment type="similarity">
    <text evidence="2">Belongs to the polysaccharide synthase family.</text>
</comment>
<evidence type="ECO:0000313" key="9">
    <source>
        <dbReference type="Proteomes" id="UP000236584"/>
    </source>
</evidence>
<evidence type="ECO:0000256" key="3">
    <source>
        <dbReference type="ARBA" id="ARBA00022475"/>
    </source>
</evidence>
<dbReference type="CDD" id="cd13127">
    <property type="entry name" value="MATE_tuaB_like"/>
    <property type="match status" value="1"/>
</dbReference>
<organism evidence="8 9">
    <name type="scientific">Salinigranum rubrum</name>
    <dbReference type="NCBI Taxonomy" id="755307"/>
    <lineage>
        <taxon>Archaea</taxon>
        <taxon>Methanobacteriati</taxon>
        <taxon>Methanobacteriota</taxon>
        <taxon>Stenosarchaea group</taxon>
        <taxon>Halobacteria</taxon>
        <taxon>Halobacteriales</taxon>
        <taxon>Haloferacaceae</taxon>
        <taxon>Salinigranum</taxon>
    </lineage>
</organism>
<feature type="transmembrane region" description="Helical" evidence="7">
    <location>
        <begin position="101"/>
        <end position="118"/>
    </location>
</feature>
<sequence length="501" mass="55291">MLDRLKQLFADASPSGGVAEQAIKSGMWVMSMNVSDRLLQLLLTVILASLLTPADFGLMGIALLGLSSLRRVSKLGLDESLIHQHEENVDRYLDTALTLKTIRGLLIVVFLYVAAPFIAGFLNEPRATDVVRVVGVSPLLISLHNPAVVYFKKNLDFNFQFLYNVSGSLARFAVGLGWALVFQNVWALVFGFLAADVARLIVSYAAHDYRPWPRFNRGRAKEMIGYGKWITGSSLVYFLYSEGDDIIVAVLLSSTALGFYRLAYQLSNAPGTEVSEVIRDVTFPAFSQVQDDIEALRRGFFQSLRLTTLVSFPMAFGIAAVTPVFVRAFLGTKWVPMITTMQILAGYGLLLSVTSSYGSVFRAVGRPDYGTKLGATRVVLMAILIVPVTMRFGIEGTAALVVGLFAFPMFQLDTYLLLKCLDTTWTRVLRELIYPFVAAAIMAGAVVYTDRMLTLDPLALEFGVLILVGVVVYTVVVSALEFQFDWGIERQLRTMVDTVLN</sequence>
<evidence type="ECO:0000256" key="4">
    <source>
        <dbReference type="ARBA" id="ARBA00022692"/>
    </source>
</evidence>
<dbReference type="GO" id="GO:0005886">
    <property type="term" value="C:plasma membrane"/>
    <property type="evidence" value="ECO:0007669"/>
    <property type="project" value="UniProtKB-SubCell"/>
</dbReference>
<keyword evidence="3" id="KW-1003">Cell membrane</keyword>
<dbReference type="PANTHER" id="PTHR30250">
    <property type="entry name" value="PST FAMILY PREDICTED COLANIC ACID TRANSPORTER"/>
    <property type="match status" value="1"/>
</dbReference>
<keyword evidence="9" id="KW-1185">Reference proteome</keyword>
<dbReference type="EMBL" id="CP026309">
    <property type="protein sequence ID" value="AUV82751.1"/>
    <property type="molecule type" value="Genomic_DNA"/>
</dbReference>
<dbReference type="InterPro" id="IPR050833">
    <property type="entry name" value="Poly_Biosynth_Transport"/>
</dbReference>
<reference evidence="8 9" key="1">
    <citation type="submission" date="2018-01" db="EMBL/GenBank/DDBJ databases">
        <title>Complete genome sequence of Salinigranum rubrum GX10T, an extremely halophilic archaeon isolated from a marine solar saltern.</title>
        <authorList>
            <person name="Han S."/>
        </authorList>
    </citation>
    <scope>NUCLEOTIDE SEQUENCE [LARGE SCALE GENOMIC DNA]</scope>
    <source>
        <strain evidence="8 9">GX10</strain>
    </source>
</reference>
<dbReference type="GeneID" id="35593381"/>
<comment type="subcellular location">
    <subcellularLocation>
        <location evidence="1">Cell membrane</location>
        <topology evidence="1">Multi-pass membrane protein</topology>
    </subcellularLocation>
</comment>
<feature type="transmembrane region" description="Helical" evidence="7">
    <location>
        <begin position="462"/>
        <end position="484"/>
    </location>
</feature>
<proteinExistence type="inferred from homology"/>
<evidence type="ECO:0000313" key="8">
    <source>
        <dbReference type="EMBL" id="AUV82751.1"/>
    </source>
</evidence>
<evidence type="ECO:0000256" key="6">
    <source>
        <dbReference type="ARBA" id="ARBA00023136"/>
    </source>
</evidence>
<dbReference type="KEGG" id="srub:C2R22_14775"/>
<dbReference type="RefSeq" id="WP_103426440.1">
    <property type="nucleotide sequence ID" value="NZ_CP026309.1"/>
</dbReference>
<name>A0A2I8VLF9_9EURY</name>
<dbReference type="AlphaFoldDB" id="A0A2I8VLF9"/>
<feature type="transmembrane region" description="Helical" evidence="7">
    <location>
        <begin position="130"/>
        <end position="149"/>
    </location>
</feature>
<keyword evidence="6 7" id="KW-0472">Membrane</keyword>
<keyword evidence="5 7" id="KW-1133">Transmembrane helix</keyword>
<dbReference type="PANTHER" id="PTHR30250:SF10">
    <property type="entry name" value="LIPOPOLYSACCHARIDE BIOSYNTHESIS PROTEIN WZXC"/>
    <property type="match status" value="1"/>
</dbReference>
<gene>
    <name evidence="8" type="ORF">C2R22_14775</name>
</gene>
<feature type="transmembrane region" description="Helical" evidence="7">
    <location>
        <begin position="38"/>
        <end position="66"/>
    </location>
</feature>
<accession>A0A2I8VLF9</accession>
<evidence type="ECO:0000256" key="2">
    <source>
        <dbReference type="ARBA" id="ARBA00007430"/>
    </source>
</evidence>
<keyword evidence="4 7" id="KW-0812">Transmembrane</keyword>
<feature type="transmembrane region" description="Helical" evidence="7">
    <location>
        <begin position="400"/>
        <end position="420"/>
    </location>
</feature>
<feature type="transmembrane region" description="Helical" evidence="7">
    <location>
        <begin position="334"/>
        <end position="353"/>
    </location>
</feature>
<dbReference type="Pfam" id="PF13440">
    <property type="entry name" value="Polysacc_synt_3"/>
    <property type="match status" value="1"/>
</dbReference>
<feature type="transmembrane region" description="Helical" evidence="7">
    <location>
        <begin position="432"/>
        <end position="450"/>
    </location>
</feature>
<dbReference type="Proteomes" id="UP000236584">
    <property type="component" value="Chromosome"/>
</dbReference>
<evidence type="ECO:0000256" key="7">
    <source>
        <dbReference type="SAM" id="Phobius"/>
    </source>
</evidence>
<evidence type="ECO:0000256" key="1">
    <source>
        <dbReference type="ARBA" id="ARBA00004651"/>
    </source>
</evidence>
<feature type="transmembrane region" description="Helical" evidence="7">
    <location>
        <begin position="374"/>
        <end position="394"/>
    </location>
</feature>
<protein>
    <submittedName>
        <fullName evidence="8">Lipopolysaccharide biosynthesis protein</fullName>
    </submittedName>
</protein>